<dbReference type="AlphaFoldDB" id="A0A6H9YJ80"/>
<accession>A0A6H9YJ80</accession>
<dbReference type="Proteomes" id="UP000468735">
    <property type="component" value="Unassembled WGS sequence"/>
</dbReference>
<dbReference type="EMBL" id="WBMT01000010">
    <property type="protein sequence ID" value="KAB2346893.1"/>
    <property type="molecule type" value="Genomic_DNA"/>
</dbReference>
<evidence type="ECO:0000313" key="1">
    <source>
        <dbReference type="EMBL" id="KAB2346893.1"/>
    </source>
</evidence>
<dbReference type="Pfam" id="PF10118">
    <property type="entry name" value="Metal_hydrol"/>
    <property type="match status" value="1"/>
</dbReference>
<dbReference type="PIRSF" id="PIRSF007580">
    <property type="entry name" value="UCP07580"/>
    <property type="match status" value="1"/>
</dbReference>
<comment type="caution">
    <text evidence="1">The sequence shown here is derived from an EMBL/GenBank/DDBJ whole genome shotgun (WGS) entry which is preliminary data.</text>
</comment>
<dbReference type="RefSeq" id="WP_151562779.1">
    <property type="nucleotide sequence ID" value="NZ_WBMT01000010.1"/>
</dbReference>
<protein>
    <submittedName>
        <fullName evidence="1">Metal-dependent hydrolase</fullName>
    </submittedName>
</protein>
<dbReference type="OrthoDB" id="4760165at2"/>
<dbReference type="PANTHER" id="PTHR39456:SF1">
    <property type="entry name" value="METAL-DEPENDENT HYDROLASE"/>
    <property type="match status" value="1"/>
</dbReference>
<keyword evidence="2" id="KW-1185">Reference proteome</keyword>
<gene>
    <name evidence="1" type="ORF">F8566_22075</name>
</gene>
<dbReference type="InterPro" id="IPR016516">
    <property type="entry name" value="UCP07580"/>
</dbReference>
<reference evidence="1 2" key="1">
    <citation type="submission" date="2019-09" db="EMBL/GenBank/DDBJ databases">
        <title>Actinomadura physcomitrii sp. nov., a novel actinomycete isolated from moss [Physcomitrium sphaericum (Ludw) Fuernr].</title>
        <authorList>
            <person name="Zhuang X."/>
            <person name="Liu C."/>
        </authorList>
    </citation>
    <scope>NUCLEOTIDE SEQUENCE [LARGE SCALE GENOMIC DNA]</scope>
    <source>
        <strain evidence="1 2">HMC1</strain>
    </source>
</reference>
<sequence length="317" mass="35859">MNPSTPVPTSPAEDHAVVPTVRRVSFDWSNTPLHWVKADDPFPGHLINVFHMLLPPLERWFIHDYRQILPRITDELLREQVRAFMGQEGVHAVAHTTALDHLRAQEVDCTAYLQRVEHVFSQILSDDTAPRALRNRWLEARIAAIAGLEHFTAVLGQWLLDAKELDAVGADPVMLDLLRWHGAEEVEHRAVAFDTYQHISGNYPLRQTVMMTLVFPSLIKLLIDGAAFLMLADPTVDEPTKRRYRGRLRDVQVLREWRRAATQGLLPRPKLLFGAIPEFLNPKYHPIEHGSTAQAQAYLARSPAAQAVHGPPAEPTP</sequence>
<organism evidence="1 2">
    <name type="scientific">Actinomadura rudentiformis</name>
    <dbReference type="NCBI Taxonomy" id="359158"/>
    <lineage>
        <taxon>Bacteria</taxon>
        <taxon>Bacillati</taxon>
        <taxon>Actinomycetota</taxon>
        <taxon>Actinomycetes</taxon>
        <taxon>Streptosporangiales</taxon>
        <taxon>Thermomonosporaceae</taxon>
        <taxon>Actinomadura</taxon>
    </lineage>
</organism>
<evidence type="ECO:0000313" key="2">
    <source>
        <dbReference type="Proteomes" id="UP000468735"/>
    </source>
</evidence>
<name>A0A6H9YJ80_9ACTN</name>
<keyword evidence="1" id="KW-0378">Hydrolase</keyword>
<dbReference type="PANTHER" id="PTHR39456">
    <property type="entry name" value="METAL-DEPENDENT HYDROLASE"/>
    <property type="match status" value="1"/>
</dbReference>
<dbReference type="GO" id="GO:0016787">
    <property type="term" value="F:hydrolase activity"/>
    <property type="evidence" value="ECO:0007669"/>
    <property type="project" value="UniProtKB-KW"/>
</dbReference>
<proteinExistence type="predicted"/>